<reference evidence="4" key="1">
    <citation type="submission" date="2020-05" db="EMBL/GenBank/DDBJ databases">
        <authorList>
            <person name="Chiriac C."/>
            <person name="Salcher M."/>
            <person name="Ghai R."/>
            <person name="Kavagutti S V."/>
        </authorList>
    </citation>
    <scope>NUCLEOTIDE SEQUENCE</scope>
</reference>
<feature type="region of interest" description="Disordered" evidence="1">
    <location>
        <begin position="1"/>
        <end position="24"/>
    </location>
</feature>
<dbReference type="InterPro" id="IPR029787">
    <property type="entry name" value="Nucleotide_cyclase"/>
</dbReference>
<dbReference type="InterPro" id="IPR000160">
    <property type="entry name" value="GGDEF_dom"/>
</dbReference>
<keyword evidence="2" id="KW-1133">Transmembrane helix</keyword>
<feature type="transmembrane region" description="Helical" evidence="2">
    <location>
        <begin position="103"/>
        <end position="124"/>
    </location>
</feature>
<proteinExistence type="predicted"/>
<gene>
    <name evidence="4" type="ORF">UFOPK3992_00247</name>
</gene>
<sequence length="317" mass="33867">MNGCEAERAHPLNDDQPPHPEMTVPEWSRPGSWLLHVALPILFVALILGADALEGPKTAYVGVLAVVPMLAAVFATPLQTAAVGLVAWLAALGFGTLASDGNVQAQTVRLLIIAACAVGAVFAARHRTRREASALGAERAQRNLTHAMHEATTDTLTNILNRRGFALALEGHHRDVPMTLALADCDNFRSVNDRHGHAGGDHYLVSTAHRLTHALSAHDVVGRWGGDEFLVALPLPLHEAAAVMGRVRRQITRDPVVVKGDALTVSMTFGLAEWQPDESLSDVIARADRAMYSGKAHGQQISLDVHVTPTLEGASIP</sequence>
<dbReference type="InterPro" id="IPR043128">
    <property type="entry name" value="Rev_trsase/Diguanyl_cyclase"/>
</dbReference>
<dbReference type="PANTHER" id="PTHR45138:SF24">
    <property type="entry name" value="DIGUANYLATE CYCLASE DGCC-RELATED"/>
    <property type="match status" value="1"/>
</dbReference>
<dbReference type="InterPro" id="IPR050469">
    <property type="entry name" value="Diguanylate_Cyclase"/>
</dbReference>
<dbReference type="PANTHER" id="PTHR45138">
    <property type="entry name" value="REGULATORY COMPONENTS OF SENSORY TRANSDUCTION SYSTEM"/>
    <property type="match status" value="1"/>
</dbReference>
<name>A0A6J7NMA4_9ZZZZ</name>
<protein>
    <submittedName>
        <fullName evidence="4">Unannotated protein</fullName>
    </submittedName>
</protein>
<evidence type="ECO:0000256" key="1">
    <source>
        <dbReference type="SAM" id="MobiDB-lite"/>
    </source>
</evidence>
<dbReference type="GO" id="GO:0043709">
    <property type="term" value="P:cell adhesion involved in single-species biofilm formation"/>
    <property type="evidence" value="ECO:0007669"/>
    <property type="project" value="TreeGrafter"/>
</dbReference>
<evidence type="ECO:0000313" key="4">
    <source>
        <dbReference type="EMBL" id="CAB4994237.1"/>
    </source>
</evidence>
<accession>A0A6J7NMA4</accession>
<dbReference type="EMBL" id="CAFBOZ010000022">
    <property type="protein sequence ID" value="CAB4994237.1"/>
    <property type="molecule type" value="Genomic_DNA"/>
</dbReference>
<dbReference type="AlphaFoldDB" id="A0A6J7NMA4"/>
<evidence type="ECO:0000259" key="3">
    <source>
        <dbReference type="PROSITE" id="PS50887"/>
    </source>
</evidence>
<evidence type="ECO:0000256" key="2">
    <source>
        <dbReference type="SAM" id="Phobius"/>
    </source>
</evidence>
<feature type="domain" description="GGDEF" evidence="3">
    <location>
        <begin position="176"/>
        <end position="307"/>
    </location>
</feature>
<dbReference type="SUPFAM" id="SSF55073">
    <property type="entry name" value="Nucleotide cyclase"/>
    <property type="match status" value="1"/>
</dbReference>
<feature type="compositionally biased region" description="Basic and acidic residues" evidence="1">
    <location>
        <begin position="1"/>
        <end position="18"/>
    </location>
</feature>
<organism evidence="4">
    <name type="scientific">freshwater metagenome</name>
    <dbReference type="NCBI Taxonomy" id="449393"/>
    <lineage>
        <taxon>unclassified sequences</taxon>
        <taxon>metagenomes</taxon>
        <taxon>ecological metagenomes</taxon>
    </lineage>
</organism>
<dbReference type="PROSITE" id="PS50887">
    <property type="entry name" value="GGDEF"/>
    <property type="match status" value="1"/>
</dbReference>
<feature type="transmembrane region" description="Helical" evidence="2">
    <location>
        <begin position="60"/>
        <end position="91"/>
    </location>
</feature>
<dbReference type="GO" id="GO:1902201">
    <property type="term" value="P:negative regulation of bacterial-type flagellum-dependent cell motility"/>
    <property type="evidence" value="ECO:0007669"/>
    <property type="project" value="TreeGrafter"/>
</dbReference>
<dbReference type="CDD" id="cd01949">
    <property type="entry name" value="GGDEF"/>
    <property type="match status" value="1"/>
</dbReference>
<keyword evidence="2" id="KW-0472">Membrane</keyword>
<dbReference type="GO" id="GO:0005886">
    <property type="term" value="C:plasma membrane"/>
    <property type="evidence" value="ECO:0007669"/>
    <property type="project" value="TreeGrafter"/>
</dbReference>
<dbReference type="Pfam" id="PF00990">
    <property type="entry name" value="GGDEF"/>
    <property type="match status" value="1"/>
</dbReference>
<feature type="transmembrane region" description="Helical" evidence="2">
    <location>
        <begin position="33"/>
        <end position="53"/>
    </location>
</feature>
<dbReference type="Gene3D" id="3.30.70.270">
    <property type="match status" value="1"/>
</dbReference>
<dbReference type="NCBIfam" id="TIGR00254">
    <property type="entry name" value="GGDEF"/>
    <property type="match status" value="1"/>
</dbReference>
<keyword evidence="2" id="KW-0812">Transmembrane</keyword>
<dbReference type="GO" id="GO:0052621">
    <property type="term" value="F:diguanylate cyclase activity"/>
    <property type="evidence" value="ECO:0007669"/>
    <property type="project" value="TreeGrafter"/>
</dbReference>
<dbReference type="SMART" id="SM00267">
    <property type="entry name" value="GGDEF"/>
    <property type="match status" value="1"/>
</dbReference>